<dbReference type="EMBL" id="BARW01020858">
    <property type="protein sequence ID" value="GAI96545.1"/>
    <property type="molecule type" value="Genomic_DNA"/>
</dbReference>
<comment type="caution">
    <text evidence="1">The sequence shown here is derived from an EMBL/GenBank/DDBJ whole genome shotgun (WGS) entry which is preliminary data.</text>
</comment>
<name>X1U9M2_9ZZZZ</name>
<accession>X1U9M2</accession>
<evidence type="ECO:0000313" key="1">
    <source>
        <dbReference type="EMBL" id="GAI96545.1"/>
    </source>
</evidence>
<reference evidence="1" key="1">
    <citation type="journal article" date="2014" name="Front. Microbiol.">
        <title>High frequency of phylogenetically diverse reductive dehalogenase-homologous genes in deep subseafloor sedimentary metagenomes.</title>
        <authorList>
            <person name="Kawai M."/>
            <person name="Futagami T."/>
            <person name="Toyoda A."/>
            <person name="Takaki Y."/>
            <person name="Nishi S."/>
            <person name="Hori S."/>
            <person name="Arai W."/>
            <person name="Tsubouchi T."/>
            <person name="Morono Y."/>
            <person name="Uchiyama I."/>
            <person name="Ito T."/>
            <person name="Fujiyama A."/>
            <person name="Inagaki F."/>
            <person name="Takami H."/>
        </authorList>
    </citation>
    <scope>NUCLEOTIDE SEQUENCE</scope>
    <source>
        <strain evidence="1">Expedition CK06-06</strain>
    </source>
</reference>
<gene>
    <name evidence="1" type="ORF">S12H4_35156</name>
</gene>
<proteinExistence type="predicted"/>
<dbReference type="AlphaFoldDB" id="X1U9M2"/>
<protein>
    <submittedName>
        <fullName evidence="1">Uncharacterized protein</fullName>
    </submittedName>
</protein>
<sequence>MAKSILEHLLKLSKAHRERIRIAEQSVANMKRIADEAAKAGREAKSERE</sequence>
<organism evidence="1">
    <name type="scientific">marine sediment metagenome</name>
    <dbReference type="NCBI Taxonomy" id="412755"/>
    <lineage>
        <taxon>unclassified sequences</taxon>
        <taxon>metagenomes</taxon>
        <taxon>ecological metagenomes</taxon>
    </lineage>
</organism>